<dbReference type="InterPro" id="IPR001841">
    <property type="entry name" value="Znf_RING"/>
</dbReference>
<dbReference type="PROSITE" id="PS51322">
    <property type="entry name" value="UEV"/>
    <property type="match status" value="1"/>
</dbReference>
<dbReference type="EMBL" id="LSMT01000504">
    <property type="protein sequence ID" value="PFX16996.1"/>
    <property type="molecule type" value="Genomic_DNA"/>
</dbReference>
<keyword evidence="1 3" id="KW-0863">Zinc-finger</keyword>
<dbReference type="Proteomes" id="UP000225706">
    <property type="component" value="Unassembled WGS sequence"/>
</dbReference>
<dbReference type="InterPro" id="IPR052070">
    <property type="entry name" value="ESCRT-I_UEV_domain"/>
</dbReference>
<evidence type="ECO:0000313" key="7">
    <source>
        <dbReference type="EMBL" id="PFX16996.1"/>
    </source>
</evidence>
<dbReference type="InterPro" id="IPR016135">
    <property type="entry name" value="UBQ-conjugating_enzyme/RWD"/>
</dbReference>
<evidence type="ECO:0000256" key="4">
    <source>
        <dbReference type="SAM" id="MobiDB-lite"/>
    </source>
</evidence>
<comment type="caution">
    <text evidence="7">The sequence shown here is derived from an EMBL/GenBank/DDBJ whole genome shotgun (WGS) entry which is preliminary data.</text>
</comment>
<dbReference type="InterPro" id="IPR008883">
    <property type="entry name" value="UEV_N"/>
</dbReference>
<dbReference type="GO" id="GO:0043130">
    <property type="term" value="F:ubiquitin binding"/>
    <property type="evidence" value="ECO:0007669"/>
    <property type="project" value="TreeGrafter"/>
</dbReference>
<dbReference type="SUPFAM" id="SSF54495">
    <property type="entry name" value="UBC-like"/>
    <property type="match status" value="1"/>
</dbReference>
<dbReference type="Pfam" id="PF13920">
    <property type="entry name" value="zf-C3HC4_3"/>
    <property type="match status" value="1"/>
</dbReference>
<evidence type="ECO:0000256" key="1">
    <source>
        <dbReference type="ARBA" id="ARBA00022771"/>
    </source>
</evidence>
<dbReference type="GO" id="GO:0008270">
    <property type="term" value="F:zinc ion binding"/>
    <property type="evidence" value="ECO:0007669"/>
    <property type="project" value="UniProtKB-KW"/>
</dbReference>
<proteinExistence type="predicted"/>
<dbReference type="Pfam" id="PF05743">
    <property type="entry name" value="UEV"/>
    <property type="match status" value="1"/>
</dbReference>
<feature type="domain" description="RING-type" evidence="5">
    <location>
        <begin position="187"/>
        <end position="226"/>
    </location>
</feature>
<sequence>MAASWRTTLIRKSKKKANSCIQDVEQVLKYFHGLRPGMQEYTYEHGRQAELFALEGTIPIKFRDVTYNIPVCVLLQEGHPEVVPLVYVRPTRSMVIKASPYVDRNGKVDHPYLHKWNYKSSNINTLLQELCKIFAQRPPVYAISRGPSSSTLQQSQRNSQQGTRPLGSMSQNPPAQGSITDESKKECIICMGEEPNSVLIPCGHLGLCITCAREVQRNSKRCPVCRADINQVHQVYES</sequence>
<keyword evidence="2" id="KW-0862">Zinc</keyword>
<dbReference type="Gene3D" id="3.10.110.10">
    <property type="entry name" value="Ubiquitin Conjugating Enzyme"/>
    <property type="match status" value="1"/>
</dbReference>
<dbReference type="OrthoDB" id="5963554at2759"/>
<dbReference type="CDD" id="cd11685">
    <property type="entry name" value="UEV_TSG101-like"/>
    <property type="match status" value="1"/>
</dbReference>
<organism evidence="7 8">
    <name type="scientific">Stylophora pistillata</name>
    <name type="common">Smooth cauliflower coral</name>
    <dbReference type="NCBI Taxonomy" id="50429"/>
    <lineage>
        <taxon>Eukaryota</taxon>
        <taxon>Metazoa</taxon>
        <taxon>Cnidaria</taxon>
        <taxon>Anthozoa</taxon>
        <taxon>Hexacorallia</taxon>
        <taxon>Scleractinia</taxon>
        <taxon>Astrocoeniina</taxon>
        <taxon>Pocilloporidae</taxon>
        <taxon>Stylophora</taxon>
    </lineage>
</organism>
<evidence type="ECO:0000256" key="3">
    <source>
        <dbReference type="PROSITE-ProRule" id="PRU00175"/>
    </source>
</evidence>
<dbReference type="STRING" id="50429.A0A2B4RII4"/>
<reference evidence="8" key="1">
    <citation type="journal article" date="2017" name="bioRxiv">
        <title>Comparative analysis of the genomes of Stylophora pistillata and Acropora digitifera provides evidence for extensive differences between species of corals.</title>
        <authorList>
            <person name="Voolstra C.R."/>
            <person name="Li Y."/>
            <person name="Liew Y.J."/>
            <person name="Baumgarten S."/>
            <person name="Zoccola D."/>
            <person name="Flot J.-F."/>
            <person name="Tambutte S."/>
            <person name="Allemand D."/>
            <person name="Aranda M."/>
        </authorList>
    </citation>
    <scope>NUCLEOTIDE SEQUENCE [LARGE SCALE GENOMIC DNA]</scope>
</reference>
<keyword evidence="1 3" id="KW-0479">Metal-binding</keyword>
<dbReference type="PANTHER" id="PTHR23306:SF3">
    <property type="entry name" value="TUMOR SUPPRESSOR PROTEIN 101"/>
    <property type="match status" value="1"/>
</dbReference>
<feature type="domain" description="UEV" evidence="6">
    <location>
        <begin position="1"/>
        <end position="144"/>
    </location>
</feature>
<dbReference type="PANTHER" id="PTHR23306">
    <property type="entry name" value="TUMOR SUSCEPTIBILITY GENE 101 PROTEIN-RELATED"/>
    <property type="match status" value="1"/>
</dbReference>
<feature type="region of interest" description="Disordered" evidence="4">
    <location>
        <begin position="145"/>
        <end position="179"/>
    </location>
</feature>
<dbReference type="GO" id="GO:0008333">
    <property type="term" value="P:endosome to lysosome transport"/>
    <property type="evidence" value="ECO:0007669"/>
    <property type="project" value="TreeGrafter"/>
</dbReference>
<keyword evidence="8" id="KW-1185">Reference proteome</keyword>
<dbReference type="PROSITE" id="PS50089">
    <property type="entry name" value="ZF_RING_2"/>
    <property type="match status" value="1"/>
</dbReference>
<accession>A0A2B4RII4</accession>
<dbReference type="SUPFAM" id="SSF57850">
    <property type="entry name" value="RING/U-box"/>
    <property type="match status" value="1"/>
</dbReference>
<evidence type="ECO:0000313" key="8">
    <source>
        <dbReference type="Proteomes" id="UP000225706"/>
    </source>
</evidence>
<feature type="compositionally biased region" description="Polar residues" evidence="4">
    <location>
        <begin position="146"/>
        <end position="179"/>
    </location>
</feature>
<evidence type="ECO:0000256" key="2">
    <source>
        <dbReference type="ARBA" id="ARBA00022833"/>
    </source>
</evidence>
<dbReference type="Gene3D" id="3.30.40.10">
    <property type="entry name" value="Zinc/RING finger domain, C3HC4 (zinc finger)"/>
    <property type="match status" value="1"/>
</dbReference>
<gene>
    <name evidence="7" type="primary">TSG101</name>
    <name evidence="7" type="ORF">AWC38_SpisGene18705</name>
</gene>
<dbReference type="InterPro" id="IPR013083">
    <property type="entry name" value="Znf_RING/FYVE/PHD"/>
</dbReference>
<dbReference type="SMART" id="SM00184">
    <property type="entry name" value="RING"/>
    <property type="match status" value="1"/>
</dbReference>
<dbReference type="GO" id="GO:0015031">
    <property type="term" value="P:protein transport"/>
    <property type="evidence" value="ECO:0007669"/>
    <property type="project" value="InterPro"/>
</dbReference>
<dbReference type="AlphaFoldDB" id="A0A2B4RII4"/>
<protein>
    <submittedName>
        <fullName evidence="7">Tumor susceptibility gene 101 protein</fullName>
    </submittedName>
</protein>
<dbReference type="GO" id="GO:0000813">
    <property type="term" value="C:ESCRT I complex"/>
    <property type="evidence" value="ECO:0007669"/>
    <property type="project" value="TreeGrafter"/>
</dbReference>
<name>A0A2B4RII4_STYPI</name>
<evidence type="ECO:0000259" key="5">
    <source>
        <dbReference type="PROSITE" id="PS50089"/>
    </source>
</evidence>
<evidence type="ECO:0000259" key="6">
    <source>
        <dbReference type="PROSITE" id="PS51322"/>
    </source>
</evidence>